<feature type="non-terminal residue" evidence="1">
    <location>
        <position position="165"/>
    </location>
</feature>
<evidence type="ECO:0000313" key="1">
    <source>
        <dbReference type="EMBL" id="SVE42479.1"/>
    </source>
</evidence>
<protein>
    <submittedName>
        <fullName evidence="1">Uncharacterized protein</fullName>
    </submittedName>
</protein>
<dbReference type="AlphaFoldDB" id="A0A383DDV8"/>
<reference evidence="1" key="1">
    <citation type="submission" date="2018-05" db="EMBL/GenBank/DDBJ databases">
        <authorList>
            <person name="Lanie J.A."/>
            <person name="Ng W.-L."/>
            <person name="Kazmierczak K.M."/>
            <person name="Andrzejewski T.M."/>
            <person name="Davidsen T.M."/>
            <person name="Wayne K.J."/>
            <person name="Tettelin H."/>
            <person name="Glass J.I."/>
            <person name="Rusch D."/>
            <person name="Podicherti R."/>
            <person name="Tsui H.-C.T."/>
            <person name="Winkler M.E."/>
        </authorList>
    </citation>
    <scope>NUCLEOTIDE SEQUENCE</scope>
</reference>
<accession>A0A383DDV8</accession>
<gene>
    <name evidence="1" type="ORF">METZ01_LOCUS495333</name>
</gene>
<organism evidence="1">
    <name type="scientific">marine metagenome</name>
    <dbReference type="NCBI Taxonomy" id="408172"/>
    <lineage>
        <taxon>unclassified sequences</taxon>
        <taxon>metagenomes</taxon>
        <taxon>ecological metagenomes</taxon>
    </lineage>
</organism>
<proteinExistence type="predicted"/>
<name>A0A383DDV8_9ZZZZ</name>
<dbReference type="EMBL" id="UINC01216370">
    <property type="protein sequence ID" value="SVE42479.1"/>
    <property type="molecule type" value="Genomic_DNA"/>
</dbReference>
<sequence>MLRFKNYISERDLWLERWNAMAVSYGLTEFMSENVSTPDKIKVLQQDMFPRITKMEHLKDYIHQAGDILGIEFNRDVLQTNDKRIGAPAEWLDDSSEQISGKFKEFLDKVLPVKTKIVDLQDTVIDDGFSYNNSSKTYIGFTINFNVKDKYPTSKVMQYVLHLAG</sequence>